<reference evidence="15" key="2">
    <citation type="journal article" date="2021" name="World Allergy Organ. J.">
        <title>Chromosome-level assembly of Dermatophagoides farinae genome and transcriptome reveals two novel allergens Der f 37 and Der f 39.</title>
        <authorList>
            <person name="Chen J."/>
            <person name="Cai Z."/>
            <person name="Fan D."/>
            <person name="Hu J."/>
            <person name="Hou Y."/>
            <person name="He Y."/>
            <person name="Zhang Z."/>
            <person name="Zhao Z."/>
            <person name="Gao P."/>
            <person name="Hu W."/>
            <person name="Sun J."/>
            <person name="Li J."/>
            <person name="Ji K."/>
        </authorList>
    </citation>
    <scope>NUCLEOTIDE SEQUENCE</scope>
    <source>
        <strain evidence="15">JKM2019</strain>
    </source>
</reference>
<feature type="repeat" description="ANK" evidence="12">
    <location>
        <begin position="207"/>
        <end position="239"/>
    </location>
</feature>
<keyword evidence="3" id="KW-0268">Exocytosis</keyword>
<evidence type="ECO:0000259" key="14">
    <source>
        <dbReference type="PROSITE" id="PS51635"/>
    </source>
</evidence>
<dbReference type="PROSITE" id="PS50088">
    <property type="entry name" value="ANK_REPEAT"/>
    <property type="match status" value="3"/>
</dbReference>
<evidence type="ECO:0000256" key="7">
    <source>
        <dbReference type="ARBA" id="ARBA00023028"/>
    </source>
</evidence>
<evidence type="ECO:0000256" key="13">
    <source>
        <dbReference type="PROSITE-ProRule" id="PRU01161"/>
    </source>
</evidence>
<keyword evidence="10" id="KW-1053">Target membrane</keyword>
<dbReference type="AlphaFoldDB" id="A0A9D4NTH3"/>
<dbReference type="PANTHER" id="PTHR24139">
    <property type="entry name" value="CALCIUM-INDEPENDENT PHOSPHOLIPASE A2"/>
    <property type="match status" value="1"/>
</dbReference>
<gene>
    <name evidence="15" type="ORF">HUG17_8579</name>
</gene>
<keyword evidence="10" id="KW-0472">Membrane</keyword>
<dbReference type="Proteomes" id="UP000828236">
    <property type="component" value="Unassembled WGS sequence"/>
</dbReference>
<evidence type="ECO:0000256" key="5">
    <source>
        <dbReference type="ARBA" id="ARBA00022737"/>
    </source>
</evidence>
<evidence type="ECO:0000256" key="4">
    <source>
        <dbReference type="ARBA" id="ARBA00022537"/>
    </source>
</evidence>
<comment type="catalytic activity">
    <reaction evidence="11">
        <text>a 1,2-diacyl-sn-glycero-3-phosphocholine + H2O = a 1-acyl-sn-glycero-3-phosphocholine + a fatty acid + H(+)</text>
        <dbReference type="Rhea" id="RHEA:15801"/>
        <dbReference type="ChEBI" id="CHEBI:15377"/>
        <dbReference type="ChEBI" id="CHEBI:15378"/>
        <dbReference type="ChEBI" id="CHEBI:28868"/>
        <dbReference type="ChEBI" id="CHEBI:57643"/>
        <dbReference type="ChEBI" id="CHEBI:58168"/>
        <dbReference type="EC" id="3.1.1.4"/>
    </reaction>
    <physiologicalReaction direction="left-to-right" evidence="11">
        <dbReference type="Rhea" id="RHEA:15802"/>
    </physiologicalReaction>
</comment>
<protein>
    <recommendedName>
        <fullName evidence="2">phospholipase A2</fullName>
        <ecNumber evidence="2">3.1.1.4</ecNumber>
    </recommendedName>
</protein>
<keyword evidence="6 13" id="KW-0378">Hydrolase</keyword>
<dbReference type="OrthoDB" id="10021675at2759"/>
<dbReference type="PROSITE" id="PS50297">
    <property type="entry name" value="ANK_REP_REGION"/>
    <property type="match status" value="3"/>
</dbReference>
<keyword evidence="8 12" id="KW-0040">ANK repeat</keyword>
<dbReference type="GO" id="GO:0044218">
    <property type="term" value="C:other organism cell membrane"/>
    <property type="evidence" value="ECO:0007669"/>
    <property type="project" value="UniProtKB-KW"/>
</dbReference>
<dbReference type="GO" id="GO:2000304">
    <property type="term" value="P:positive regulation of ceramide biosynthetic process"/>
    <property type="evidence" value="ECO:0007669"/>
    <property type="project" value="TreeGrafter"/>
</dbReference>
<dbReference type="GO" id="GO:0047499">
    <property type="term" value="F:calcium-independent phospholipase A2 activity"/>
    <property type="evidence" value="ECO:0007669"/>
    <property type="project" value="InterPro"/>
</dbReference>
<evidence type="ECO:0000313" key="15">
    <source>
        <dbReference type="EMBL" id="KAH7637475.1"/>
    </source>
</evidence>
<dbReference type="GO" id="GO:0006887">
    <property type="term" value="P:exocytosis"/>
    <property type="evidence" value="ECO:0007669"/>
    <property type="project" value="UniProtKB-KW"/>
</dbReference>
<evidence type="ECO:0000256" key="10">
    <source>
        <dbReference type="ARBA" id="ARBA00023298"/>
    </source>
</evidence>
<dbReference type="InterPro" id="IPR036770">
    <property type="entry name" value="Ankyrin_rpt-contain_sf"/>
</dbReference>
<feature type="short sequence motif" description="GXGXXG" evidence="13">
    <location>
        <begin position="467"/>
        <end position="472"/>
    </location>
</feature>
<dbReference type="SMART" id="SM00248">
    <property type="entry name" value="ANK"/>
    <property type="match status" value="6"/>
</dbReference>
<name>A0A9D4NTH3_DERFA</name>
<dbReference type="EMBL" id="SDOV01000008">
    <property type="protein sequence ID" value="KAH7637475.1"/>
    <property type="molecule type" value="Genomic_DNA"/>
</dbReference>
<keyword evidence="7" id="KW-0800">Toxin</keyword>
<dbReference type="SUPFAM" id="SSF52151">
    <property type="entry name" value="FabD/lysophospholipase-like"/>
    <property type="match status" value="1"/>
</dbReference>
<dbReference type="GO" id="GO:0016042">
    <property type="term" value="P:lipid catabolic process"/>
    <property type="evidence" value="ECO:0007669"/>
    <property type="project" value="UniProtKB-UniRule"/>
</dbReference>
<dbReference type="InterPro" id="IPR002641">
    <property type="entry name" value="PNPLA_dom"/>
</dbReference>
<keyword evidence="9 13" id="KW-0443">Lipid metabolism</keyword>
<comment type="caution">
    <text evidence="15">The sequence shown here is derived from an EMBL/GenBank/DDBJ whole genome shotgun (WGS) entry which is preliminary data.</text>
</comment>
<dbReference type="Gene3D" id="3.40.1090.10">
    <property type="entry name" value="Cytosolic phospholipase A2 catalytic domain"/>
    <property type="match status" value="1"/>
</dbReference>
<evidence type="ECO:0000256" key="2">
    <source>
        <dbReference type="ARBA" id="ARBA00013278"/>
    </source>
</evidence>
<evidence type="ECO:0000256" key="6">
    <source>
        <dbReference type="ARBA" id="ARBA00022801"/>
    </source>
</evidence>
<keyword evidence="4" id="KW-1052">Target cell membrane</keyword>
<dbReference type="InterPro" id="IPR016035">
    <property type="entry name" value="Acyl_Trfase/lysoPLipase"/>
</dbReference>
<evidence type="ECO:0000256" key="1">
    <source>
        <dbReference type="ARBA" id="ARBA00004175"/>
    </source>
</evidence>
<dbReference type="Pfam" id="PF00023">
    <property type="entry name" value="Ank"/>
    <property type="match status" value="1"/>
</dbReference>
<dbReference type="GO" id="GO:0052816">
    <property type="term" value="F:long-chain fatty acyl-CoA hydrolase activity"/>
    <property type="evidence" value="ECO:0007669"/>
    <property type="project" value="TreeGrafter"/>
</dbReference>
<keyword evidence="5" id="KW-0677">Repeat</keyword>
<reference evidence="15" key="1">
    <citation type="submission" date="2020-06" db="EMBL/GenBank/DDBJ databases">
        <authorList>
            <person name="Ji K."/>
            <person name="Li J."/>
        </authorList>
    </citation>
    <scope>NUCLEOTIDE SEQUENCE</scope>
    <source>
        <strain evidence="15">JKM2019</strain>
        <tissue evidence="15">Whole body</tissue>
    </source>
</reference>
<feature type="active site" description="Nucleophile" evidence="13">
    <location>
        <position position="501"/>
    </location>
</feature>
<dbReference type="InterPro" id="IPR047148">
    <property type="entry name" value="PLPL9"/>
</dbReference>
<dbReference type="GO" id="GO:0044231">
    <property type="term" value="C:host cell presynaptic membrane"/>
    <property type="evidence" value="ECO:0007669"/>
    <property type="project" value="UniProtKB-KW"/>
</dbReference>
<dbReference type="SUPFAM" id="SSF48403">
    <property type="entry name" value="Ankyrin repeat"/>
    <property type="match status" value="1"/>
</dbReference>
<dbReference type="Gene3D" id="1.25.40.20">
    <property type="entry name" value="Ankyrin repeat-containing domain"/>
    <property type="match status" value="2"/>
</dbReference>
<dbReference type="GO" id="GO:0005739">
    <property type="term" value="C:mitochondrion"/>
    <property type="evidence" value="ECO:0007669"/>
    <property type="project" value="TreeGrafter"/>
</dbReference>
<dbReference type="PANTHER" id="PTHR24139:SF34">
    <property type="entry name" value="85_88 KDA CALCIUM-INDEPENDENT PHOSPHOLIPASE A2"/>
    <property type="match status" value="1"/>
</dbReference>
<comment type="subcellular location">
    <subcellularLocation>
        <location evidence="1">Target cell membrane</location>
    </subcellularLocation>
</comment>
<feature type="short sequence motif" description="GXSXG" evidence="13">
    <location>
        <begin position="499"/>
        <end position="503"/>
    </location>
</feature>
<evidence type="ECO:0000256" key="9">
    <source>
        <dbReference type="ARBA" id="ARBA00023098"/>
    </source>
</evidence>
<feature type="short sequence motif" description="DGA/G" evidence="13">
    <location>
        <begin position="630"/>
        <end position="632"/>
    </location>
</feature>
<organism evidence="15">
    <name type="scientific">Dermatophagoides farinae</name>
    <name type="common">American house dust mite</name>
    <dbReference type="NCBI Taxonomy" id="6954"/>
    <lineage>
        <taxon>Eukaryota</taxon>
        <taxon>Metazoa</taxon>
        <taxon>Ecdysozoa</taxon>
        <taxon>Arthropoda</taxon>
        <taxon>Chelicerata</taxon>
        <taxon>Arachnida</taxon>
        <taxon>Acari</taxon>
        <taxon>Acariformes</taxon>
        <taxon>Sarcoptiformes</taxon>
        <taxon>Astigmata</taxon>
        <taxon>Psoroptidia</taxon>
        <taxon>Analgoidea</taxon>
        <taxon>Pyroglyphidae</taxon>
        <taxon>Dermatophagoidinae</taxon>
        <taxon>Dermatophagoides</taxon>
    </lineage>
</organism>
<evidence type="ECO:0000256" key="11">
    <source>
        <dbReference type="ARBA" id="ARBA00023422"/>
    </source>
</evidence>
<dbReference type="Pfam" id="PF12796">
    <property type="entry name" value="Ank_2"/>
    <property type="match status" value="2"/>
</dbReference>
<feature type="repeat" description="ANK" evidence="12">
    <location>
        <begin position="330"/>
        <end position="362"/>
    </location>
</feature>
<keyword evidence="13" id="KW-0442">Lipid degradation</keyword>
<dbReference type="InterPro" id="IPR002110">
    <property type="entry name" value="Ankyrin_rpt"/>
</dbReference>
<evidence type="ECO:0000256" key="12">
    <source>
        <dbReference type="PROSITE-ProRule" id="PRU00023"/>
    </source>
</evidence>
<dbReference type="Pfam" id="PF01734">
    <property type="entry name" value="Patatin"/>
    <property type="match status" value="1"/>
</dbReference>
<accession>A0A9D4NTH3</accession>
<dbReference type="PROSITE" id="PS51635">
    <property type="entry name" value="PNPLA"/>
    <property type="match status" value="1"/>
</dbReference>
<keyword evidence="7" id="KW-0638">Presynaptic neurotoxin</keyword>
<keyword evidence="7" id="KW-0528">Neurotoxin</keyword>
<evidence type="ECO:0000256" key="3">
    <source>
        <dbReference type="ARBA" id="ARBA00022483"/>
    </source>
</evidence>
<dbReference type="EC" id="3.1.1.4" evidence="2"/>
<proteinExistence type="predicted"/>
<sequence>MSVEIQQISITNLNKDYFTFDRHFSLFQHAHRTIVRFEIVLHKTSCDYVFSLYRSDDPDECRECFNKFKNYLPLLEENSFNANDLNKVCQIIHENHISQNIAHLNVHLDNVRYFRQNLTEELRQLFNDVDCYGCTPLFLALKLKRTKICEELLSRVEIPRTLIKLDFDYNSVFHFAAKNEAKIMQKLCGKIGDRSLVQELINQKNLKNETPLHIACYEDNIDCVTILLKNGANINSASRTDQPHQSDSGIKAELLDKLKVDLNKIKNGGTPLHWCTNHEIIDLLADNGCDLNAKDFNGNTALHVMIERNDLKCTISLLTNGANANVIGLDGMTPLHLAIKIGNTTFIQLLIVFGAKVNMDNWNNQQHSLRHFAANSYGIDDLDKKKIIYILHSLGANRCDNERSDCNEYCSPNGMDNGNYDKSPLQRNNLIVDEFLSNKYFNKNSDPNNNNDESNGNKKNKLLCLDGGGIRGLILIQLLCHLERITNKRIAEIFDWIAGTSTGGILALLLSQGYQASKCRSLYFKLKDKVFIGQRPHSTECFETLIKQYFGDDTRLCDLPQKPRLFITTTNVEYYPPSANFFRNYLSAEQLLSPMSIDDDVNEQWEYLWKVARATSAAPTFFNQCEQYIDGGLVANNPTLDLLTEFESIKRANRIKGYNNNEQETAEQTFDIDIVVSIGTGEIPKRPFTRFEINSQWQIYRKIYDIIELLTEQAAQSNGQVVERAKSWCSMINVPFYRINPAISEEIQLDESDDVKLIQMLWETEAYLHMNLDQMNQLSIRLLE</sequence>
<feature type="active site" description="Proton acceptor" evidence="13">
    <location>
        <position position="630"/>
    </location>
</feature>
<feature type="domain" description="PNPLA" evidence="14">
    <location>
        <begin position="463"/>
        <end position="643"/>
    </location>
</feature>
<feature type="repeat" description="ANK" evidence="12">
    <location>
        <begin position="297"/>
        <end position="329"/>
    </location>
</feature>
<evidence type="ECO:0000256" key="8">
    <source>
        <dbReference type="ARBA" id="ARBA00023043"/>
    </source>
</evidence>